<keyword evidence="8" id="KW-1278">Translocase</keyword>
<gene>
    <name evidence="12" type="ORF">BKA14_005736</name>
</gene>
<dbReference type="SUPFAM" id="SSF52540">
    <property type="entry name" value="P-loop containing nucleoside triphosphate hydrolases"/>
    <property type="match status" value="2"/>
</dbReference>
<dbReference type="Proteomes" id="UP000542742">
    <property type="component" value="Unassembled WGS sequence"/>
</dbReference>
<dbReference type="GO" id="GO:0005886">
    <property type="term" value="C:plasma membrane"/>
    <property type="evidence" value="ECO:0007669"/>
    <property type="project" value="UniProtKB-SubCell"/>
</dbReference>
<dbReference type="SMART" id="SM00382">
    <property type="entry name" value="AAA"/>
    <property type="match status" value="2"/>
</dbReference>
<evidence type="ECO:0000313" key="13">
    <source>
        <dbReference type="Proteomes" id="UP000542742"/>
    </source>
</evidence>
<evidence type="ECO:0000256" key="8">
    <source>
        <dbReference type="ARBA" id="ARBA00022967"/>
    </source>
</evidence>
<dbReference type="GO" id="GO:0005524">
    <property type="term" value="F:ATP binding"/>
    <property type="evidence" value="ECO:0007669"/>
    <property type="project" value="UniProtKB-KW"/>
</dbReference>
<comment type="caution">
    <text evidence="12">The sequence shown here is derived from an EMBL/GenBank/DDBJ whole genome shotgun (WGS) entry which is preliminary data.</text>
</comment>
<evidence type="ECO:0000256" key="10">
    <source>
        <dbReference type="SAM" id="MobiDB-lite"/>
    </source>
</evidence>
<evidence type="ECO:0000259" key="11">
    <source>
        <dbReference type="PROSITE" id="PS50893"/>
    </source>
</evidence>
<keyword evidence="7 12" id="KW-0067">ATP-binding</keyword>
<evidence type="ECO:0000256" key="1">
    <source>
        <dbReference type="ARBA" id="ARBA00004202"/>
    </source>
</evidence>
<evidence type="ECO:0000256" key="9">
    <source>
        <dbReference type="ARBA" id="ARBA00023136"/>
    </source>
</evidence>
<keyword evidence="13" id="KW-1185">Reference proteome</keyword>
<dbReference type="EMBL" id="JACHMF010000001">
    <property type="protein sequence ID" value="MBB4695588.1"/>
    <property type="molecule type" value="Genomic_DNA"/>
</dbReference>
<evidence type="ECO:0000256" key="3">
    <source>
        <dbReference type="ARBA" id="ARBA00022475"/>
    </source>
</evidence>
<accession>A0A7W7G2S3</accession>
<dbReference type="PROSITE" id="PS00211">
    <property type="entry name" value="ABC_TRANSPORTER_1"/>
    <property type="match status" value="1"/>
</dbReference>
<dbReference type="CDD" id="cd03216">
    <property type="entry name" value="ABC_Carb_Monos_I"/>
    <property type="match status" value="1"/>
</dbReference>
<name>A0A7W7G2S3_9ACTN</name>
<dbReference type="PANTHER" id="PTHR43790">
    <property type="entry name" value="CARBOHYDRATE TRANSPORT ATP-BINDING PROTEIN MG119-RELATED"/>
    <property type="match status" value="1"/>
</dbReference>
<protein>
    <submittedName>
        <fullName evidence="12">Rhamnose transport system ATP-binding protein</fullName>
    </submittedName>
</protein>
<keyword evidence="2" id="KW-0813">Transport</keyword>
<reference evidence="12 13" key="1">
    <citation type="submission" date="2020-08" db="EMBL/GenBank/DDBJ databases">
        <title>Sequencing the genomes of 1000 actinobacteria strains.</title>
        <authorList>
            <person name="Klenk H.-P."/>
        </authorList>
    </citation>
    <scope>NUCLEOTIDE SEQUENCE [LARGE SCALE GENOMIC DNA]</scope>
    <source>
        <strain evidence="12 13">DSM 45518</strain>
    </source>
</reference>
<evidence type="ECO:0000256" key="7">
    <source>
        <dbReference type="ARBA" id="ARBA00022840"/>
    </source>
</evidence>
<evidence type="ECO:0000256" key="5">
    <source>
        <dbReference type="ARBA" id="ARBA00022737"/>
    </source>
</evidence>
<evidence type="ECO:0000256" key="2">
    <source>
        <dbReference type="ARBA" id="ARBA00022448"/>
    </source>
</evidence>
<feature type="compositionally biased region" description="Polar residues" evidence="10">
    <location>
        <begin position="31"/>
        <end position="43"/>
    </location>
</feature>
<evidence type="ECO:0000256" key="6">
    <source>
        <dbReference type="ARBA" id="ARBA00022741"/>
    </source>
</evidence>
<keyword evidence="4" id="KW-0762">Sugar transport</keyword>
<proteinExistence type="predicted"/>
<dbReference type="InterPro" id="IPR003439">
    <property type="entry name" value="ABC_transporter-like_ATP-bd"/>
</dbReference>
<dbReference type="AlphaFoldDB" id="A0A7W7G2S3"/>
<feature type="domain" description="ABC transporter" evidence="11">
    <location>
        <begin position="69"/>
        <end position="305"/>
    </location>
</feature>
<evidence type="ECO:0000313" key="12">
    <source>
        <dbReference type="EMBL" id="MBB4695588.1"/>
    </source>
</evidence>
<dbReference type="RefSeq" id="WP_239093364.1">
    <property type="nucleotide sequence ID" value="NZ_BOMC01000067.1"/>
</dbReference>
<dbReference type="PANTHER" id="PTHR43790:SF3">
    <property type="entry name" value="D-ALLOSE IMPORT ATP-BINDING PROTEIN ALSA-RELATED"/>
    <property type="match status" value="1"/>
</dbReference>
<dbReference type="GO" id="GO:0016887">
    <property type="term" value="F:ATP hydrolysis activity"/>
    <property type="evidence" value="ECO:0007669"/>
    <property type="project" value="InterPro"/>
</dbReference>
<dbReference type="InterPro" id="IPR017871">
    <property type="entry name" value="ABC_transporter-like_CS"/>
</dbReference>
<dbReference type="Pfam" id="PF00005">
    <property type="entry name" value="ABC_tran"/>
    <property type="match status" value="2"/>
</dbReference>
<keyword evidence="3" id="KW-1003">Cell membrane</keyword>
<evidence type="ECO:0000256" key="4">
    <source>
        <dbReference type="ARBA" id="ARBA00022597"/>
    </source>
</evidence>
<dbReference type="InterPro" id="IPR050107">
    <property type="entry name" value="ABC_carbohydrate_import_ATPase"/>
</dbReference>
<sequence length="562" mass="60301">MAEANARPQNDPARSPQPAPQNDPARPQQPAPQNESARSQEPAPQNDLARTPQPAPQNDPARPQQPARLEVQNVTKSFGAVAAVQGVTFPLHPGEAHALVGENGAGKSTIVKMLAGVHRPDTGTLRVDGVDVDFAGPADAKAAGIAVIYQEPTLFPDLSVAENIAMGNQPLTKLRQIDRKEMHANAERLFRRLGVPLDPTRPARGLSIADQQLVEIAKALSSEARVLIMDEPTAALSAVEVERLFAVVRSLRDEGAAIMFISHRFEEITALCERVTIMRDGKHVATELVADLSVDDMIRRMVGRDLSALFPKQDVEPGEVVLEVEGLSREGVFREISFSVRAGEIVALAGLVGAGRSEVMQAVFGVDPYDSGVVKVHGRRLRKGDPRAAMAAGMALVPEDRRQQGLVMDLSIERNVTLPRARKLARLGLLFGGSERAAAETWTRKLQTKLGRLSDAVGTLSGGNQQKVVLAKWLATGPKLLIVDEPTRGIDVGTKAEVHRLMSSLAADGLAVVMVSSELPEVLGMADRVVVLREGRVAAQLTRAEATEESVMYAAMGQEVAA</sequence>
<dbReference type="FunFam" id="3.40.50.300:FF:000127">
    <property type="entry name" value="Ribose import ATP-binding protein RbsA"/>
    <property type="match status" value="1"/>
</dbReference>
<dbReference type="PROSITE" id="PS50893">
    <property type="entry name" value="ABC_TRANSPORTER_2"/>
    <property type="match status" value="2"/>
</dbReference>
<dbReference type="InterPro" id="IPR027417">
    <property type="entry name" value="P-loop_NTPase"/>
</dbReference>
<feature type="region of interest" description="Disordered" evidence="10">
    <location>
        <begin position="1"/>
        <end position="66"/>
    </location>
</feature>
<feature type="domain" description="ABC transporter" evidence="11">
    <location>
        <begin position="315"/>
        <end position="559"/>
    </location>
</feature>
<keyword evidence="6" id="KW-0547">Nucleotide-binding</keyword>
<keyword evidence="9" id="KW-0472">Membrane</keyword>
<keyword evidence="5" id="KW-0677">Repeat</keyword>
<dbReference type="CDD" id="cd03215">
    <property type="entry name" value="ABC_Carb_Monos_II"/>
    <property type="match status" value="1"/>
</dbReference>
<dbReference type="InterPro" id="IPR003593">
    <property type="entry name" value="AAA+_ATPase"/>
</dbReference>
<organism evidence="12 13">
    <name type="scientific">Paractinoplanes abujensis</name>
    <dbReference type="NCBI Taxonomy" id="882441"/>
    <lineage>
        <taxon>Bacteria</taxon>
        <taxon>Bacillati</taxon>
        <taxon>Actinomycetota</taxon>
        <taxon>Actinomycetes</taxon>
        <taxon>Micromonosporales</taxon>
        <taxon>Micromonosporaceae</taxon>
        <taxon>Paractinoplanes</taxon>
    </lineage>
</organism>
<comment type="subcellular location">
    <subcellularLocation>
        <location evidence="1">Cell membrane</location>
        <topology evidence="1">Peripheral membrane protein</topology>
    </subcellularLocation>
</comment>
<dbReference type="Gene3D" id="3.40.50.300">
    <property type="entry name" value="P-loop containing nucleotide triphosphate hydrolases"/>
    <property type="match status" value="2"/>
</dbReference>